<feature type="coiled-coil region" evidence="6">
    <location>
        <begin position="1138"/>
        <end position="1172"/>
    </location>
</feature>
<dbReference type="InterPro" id="IPR006612">
    <property type="entry name" value="THAP_Znf"/>
</dbReference>
<evidence type="ECO:0000256" key="5">
    <source>
        <dbReference type="PROSITE-ProRule" id="PRU00309"/>
    </source>
</evidence>
<comment type="caution">
    <text evidence="8">The sequence shown here is derived from an EMBL/GenBank/DDBJ whole genome shotgun (WGS) entry which is preliminary data.</text>
</comment>
<proteinExistence type="predicted"/>
<dbReference type="Pfam" id="PF21787">
    <property type="entry name" value="TNP-like_RNaseH_N"/>
    <property type="match status" value="1"/>
</dbReference>
<dbReference type="InterPro" id="IPR048365">
    <property type="entry name" value="TNP-like_RNaseH_N"/>
</dbReference>
<organism evidence="8 9">
    <name type="scientific">Culex pipiens pipiens</name>
    <name type="common">Northern house mosquito</name>
    <dbReference type="NCBI Taxonomy" id="38569"/>
    <lineage>
        <taxon>Eukaryota</taxon>
        <taxon>Metazoa</taxon>
        <taxon>Ecdysozoa</taxon>
        <taxon>Arthropoda</taxon>
        <taxon>Hexapoda</taxon>
        <taxon>Insecta</taxon>
        <taxon>Pterygota</taxon>
        <taxon>Neoptera</taxon>
        <taxon>Endopterygota</taxon>
        <taxon>Diptera</taxon>
        <taxon>Nematocera</taxon>
        <taxon>Culicoidea</taxon>
        <taxon>Culicidae</taxon>
        <taxon>Culicinae</taxon>
        <taxon>Culicini</taxon>
        <taxon>Culex</taxon>
        <taxon>Culex</taxon>
    </lineage>
</organism>
<evidence type="ECO:0000256" key="3">
    <source>
        <dbReference type="ARBA" id="ARBA00022833"/>
    </source>
</evidence>
<dbReference type="EMBL" id="JBEHCU010011925">
    <property type="protein sequence ID" value="KAL1376110.1"/>
    <property type="molecule type" value="Genomic_DNA"/>
</dbReference>
<dbReference type="GO" id="GO:0008270">
    <property type="term" value="F:zinc ion binding"/>
    <property type="evidence" value="ECO:0007669"/>
    <property type="project" value="UniProtKB-KW"/>
</dbReference>
<dbReference type="PANTHER" id="PTHR46600">
    <property type="entry name" value="THAP DOMAIN-CONTAINING"/>
    <property type="match status" value="1"/>
</dbReference>
<evidence type="ECO:0000313" key="8">
    <source>
        <dbReference type="EMBL" id="KAL1376110.1"/>
    </source>
</evidence>
<keyword evidence="3" id="KW-0862">Zinc</keyword>
<dbReference type="InterPro" id="IPR038441">
    <property type="entry name" value="THAP_Znf_sf"/>
</dbReference>
<dbReference type="SUPFAM" id="SSF57716">
    <property type="entry name" value="Glucocorticoid receptor-like (DNA-binding domain)"/>
    <property type="match status" value="1"/>
</dbReference>
<protein>
    <recommendedName>
        <fullName evidence="7">THAP-type domain-containing protein</fullName>
    </recommendedName>
</protein>
<dbReference type="Proteomes" id="UP001562425">
    <property type="component" value="Unassembled WGS sequence"/>
</dbReference>
<accession>A0ABD1CII7</accession>
<feature type="non-terminal residue" evidence="8">
    <location>
        <position position="1349"/>
    </location>
</feature>
<gene>
    <name evidence="8" type="ORF">pipiens_001585</name>
</gene>
<dbReference type="SMART" id="SM00692">
    <property type="entry name" value="DM3"/>
    <property type="match status" value="1"/>
</dbReference>
<sequence length="1349" mass="151119">MIDMDIYLERDTDSIAHAWQVSSLLLGQAGHRFDRATGLAGHQFDCATGFCARSFRWLSPAQRDTDSIAHTWQVSSLLLGQAGHRFDRATGLAGHQFDRATGFCARSFRWLSPAQRDTDSIAHAWQVSSLLLGQAGHRFDRATGLAGHQFDCATGFCARSFRWLSPAQRDTDSIAHAWQVSSLLLGQAGHRFDRATGLAGHQFDRATGFCARSFRWLSPAQRDTDSIAHAWQVSSLLLGQAGHRFDRATGLAGHQFDRATGFCARSFRWLSPAQRDTDSIAHAWQVSSLLLGQAGHRFDRATGLAGHQFDCATGFCARSFRWLSPAQRDTDSIAHAWQRDTDSIAHAWQVSSLLLGQAGHRFDRATGLAGHQFDRATGFCARSFRWLSPAQRDTDSIAHAWQVSSLLLGQAGHRFDRATGLAGHQFDRATGFCARSFRWLSPAQRDTDSIAHAWQVSSLLLGQAGHRFDRATGLAGHQFDRATGFCARSFRWLSPAQRDTDSIAHTWHVSRLLLGQAGHRFDRATGLAGHQFDRATGFCARSFRWLSPAQRDTDSIAHTWQVSSLLLGQAGHRFDRATGLAGHQFDRATGFCARSFRWLSPAQRDIDSIANAWQVSSLLLGQAGHRFDRATGLAGHQFDRATGFCARSFRWLSPAQRDTDSIAHTWQVSSLLLGQAGHRFDRATGLAGHQFDRATGFCARSFRWLSPAQRDTDSIAHAWQVSSLLLGQAGHRFDRATGLAGHQFDRATGFCARSFRWLSPAQRDSDSIEHDWQVSSLLLGQAGHRFDRATGLAGHQFDCATGFCARSFRWLSPAQRDTDSIAHAWQVSSLLLGQAGHRFDRATGLAGHQFDRATGFCARSFRWLSPAQRDTDSIAHTWQVSSLLLGQAGHRFDRATGLAGHQFDRATGFCARSFRWLSPAQRDTDSIAHAWQVSSLLLGQAGHRFDRATGLAGHQFDRATGFCARSFRWLSPAQRDTDSIAHTWQVSSLLLGQAGHRFDRATGLAGHQFDRKNISVSAITRHGFVEMVRSCCYPECTNREGSPVSFYSFPLDDEKRDIWINVCQLKVYRKSFKVCSEHFLSTDFRDITDTTRGLLYNAVPISQEGTTRPDEIEYLEECTPSEPEIDYKALYLQEKAKNAQKDLHIKETKKEVKRLTKQNKRQRKLLKKRREKIVQLKKLTIQKSKVTQKERKFVQALKNNPFLYECIENAQRHKNGRRYKVARLITSKIKLASTSGYKTLRDLNVLTIPHPRTIAKWHKDMSIKPGFNSGLCRRMTKAGRKMSPREKVVAVLIDGMAIRPDTNYHSKTDTFTGFPDDGSNPSFEDNDPDKLATEAVTVMARSIFSSYKQ</sequence>
<dbReference type="GO" id="GO:0003677">
    <property type="term" value="F:DNA binding"/>
    <property type="evidence" value="ECO:0007669"/>
    <property type="project" value="UniProtKB-UniRule"/>
</dbReference>
<keyword evidence="9" id="KW-1185">Reference proteome</keyword>
<reference evidence="8 9" key="1">
    <citation type="submission" date="2024-05" db="EMBL/GenBank/DDBJ databases">
        <title>Culex pipiens pipiens assembly and annotation.</title>
        <authorList>
            <person name="Alout H."/>
            <person name="Durand T."/>
        </authorList>
    </citation>
    <scope>NUCLEOTIDE SEQUENCE [LARGE SCALE GENOMIC DNA]</scope>
    <source>
        <strain evidence="8">HA-2024</strain>
        <tissue evidence="8">Whole body</tissue>
    </source>
</reference>
<feature type="domain" description="THAP-type" evidence="7">
    <location>
        <begin position="1027"/>
        <end position="1103"/>
    </location>
</feature>
<dbReference type="Pfam" id="PF05485">
    <property type="entry name" value="THAP"/>
    <property type="match status" value="1"/>
</dbReference>
<evidence type="ECO:0000313" key="9">
    <source>
        <dbReference type="Proteomes" id="UP001562425"/>
    </source>
</evidence>
<evidence type="ECO:0000256" key="2">
    <source>
        <dbReference type="ARBA" id="ARBA00022771"/>
    </source>
</evidence>
<keyword evidence="4 5" id="KW-0238">DNA-binding</keyword>
<dbReference type="SMART" id="SM00980">
    <property type="entry name" value="THAP"/>
    <property type="match status" value="1"/>
</dbReference>
<evidence type="ECO:0000256" key="1">
    <source>
        <dbReference type="ARBA" id="ARBA00022723"/>
    </source>
</evidence>
<evidence type="ECO:0000256" key="6">
    <source>
        <dbReference type="SAM" id="Coils"/>
    </source>
</evidence>
<keyword evidence="2 5" id="KW-0863">Zinc-finger</keyword>
<dbReference type="PROSITE" id="PS50950">
    <property type="entry name" value="ZF_THAP"/>
    <property type="match status" value="1"/>
</dbReference>
<evidence type="ECO:0000259" key="7">
    <source>
        <dbReference type="PROSITE" id="PS50950"/>
    </source>
</evidence>
<keyword evidence="6" id="KW-0175">Coiled coil</keyword>
<keyword evidence="1" id="KW-0479">Metal-binding</keyword>
<dbReference type="InterPro" id="IPR026516">
    <property type="entry name" value="THAP1/10"/>
</dbReference>
<dbReference type="PANTHER" id="PTHR46600:SF11">
    <property type="entry name" value="THAP DOMAIN-CONTAINING PROTEIN 10"/>
    <property type="match status" value="1"/>
</dbReference>
<evidence type="ECO:0000256" key="4">
    <source>
        <dbReference type="ARBA" id="ARBA00023125"/>
    </source>
</evidence>
<name>A0ABD1CII7_CULPP</name>
<dbReference type="Gene3D" id="6.20.210.20">
    <property type="entry name" value="THAP domain"/>
    <property type="match status" value="1"/>
</dbReference>